<evidence type="ECO:0000313" key="3">
    <source>
        <dbReference type="EMBL" id="RGY09741.1"/>
    </source>
</evidence>
<gene>
    <name evidence="2" type="ORF">DWW24_16095</name>
    <name evidence="1" type="ORF">DWW57_10715</name>
    <name evidence="3" type="ORF">DXA53_00090</name>
</gene>
<accession>A0A1Y3Y1Z9</accession>
<comment type="caution">
    <text evidence="2">The sequence shown here is derived from an EMBL/GenBank/DDBJ whole genome shotgun (WGS) entry which is preliminary data.</text>
</comment>
<organism evidence="2 4">
    <name type="scientific">Odoribacter splanchnicus</name>
    <dbReference type="NCBI Taxonomy" id="28118"/>
    <lineage>
        <taxon>Bacteria</taxon>
        <taxon>Pseudomonadati</taxon>
        <taxon>Bacteroidota</taxon>
        <taxon>Bacteroidia</taxon>
        <taxon>Bacteroidales</taxon>
        <taxon>Odoribacteraceae</taxon>
        <taxon>Odoribacter</taxon>
    </lineage>
</organism>
<evidence type="ECO:0000313" key="2">
    <source>
        <dbReference type="EMBL" id="RGV20573.1"/>
    </source>
</evidence>
<dbReference type="InterPro" id="IPR025396">
    <property type="entry name" value="DUF4302"/>
</dbReference>
<evidence type="ECO:0000313" key="1">
    <source>
        <dbReference type="EMBL" id="RGU55969.1"/>
    </source>
</evidence>
<dbReference type="Proteomes" id="UP000284243">
    <property type="component" value="Unassembled WGS sequence"/>
</dbReference>
<dbReference type="OMA" id="NGWHAYL"/>
<evidence type="ECO:0000313" key="5">
    <source>
        <dbReference type="Proteomes" id="UP000284243"/>
    </source>
</evidence>
<dbReference type="RefSeq" id="WP_013613044.1">
    <property type="nucleotide sequence ID" value="NZ_BAABYK010000001.1"/>
</dbReference>
<dbReference type="Proteomes" id="UP000284434">
    <property type="component" value="Unassembled WGS sequence"/>
</dbReference>
<proteinExistence type="predicted"/>
<evidence type="ECO:0000313" key="6">
    <source>
        <dbReference type="Proteomes" id="UP000284434"/>
    </source>
</evidence>
<protein>
    <submittedName>
        <fullName evidence="2">DUF4302 domain-containing protein</fullName>
    </submittedName>
</protein>
<reference evidence="4 5" key="1">
    <citation type="submission" date="2018-08" db="EMBL/GenBank/DDBJ databases">
        <title>A genome reference for cultivated species of the human gut microbiota.</title>
        <authorList>
            <person name="Zou Y."/>
            <person name="Xue W."/>
            <person name="Luo G."/>
        </authorList>
    </citation>
    <scope>NUCLEOTIDE SEQUENCE [LARGE SCALE GENOMIC DNA]</scope>
    <source>
        <strain evidence="2 4">AF14-6AC</strain>
        <strain evidence="1 5">AF16-14</strain>
        <strain evidence="3 6">OF03-11</strain>
    </source>
</reference>
<dbReference type="PROSITE" id="PS51257">
    <property type="entry name" value="PROKAR_LIPOPROTEIN"/>
    <property type="match status" value="1"/>
</dbReference>
<evidence type="ECO:0000313" key="4">
    <source>
        <dbReference type="Proteomes" id="UP000283426"/>
    </source>
</evidence>
<dbReference type="Pfam" id="PF14135">
    <property type="entry name" value="DUF4302"/>
    <property type="match status" value="1"/>
</dbReference>
<dbReference type="EMBL" id="QRYW01000039">
    <property type="protein sequence ID" value="RGV20573.1"/>
    <property type="molecule type" value="Genomic_DNA"/>
</dbReference>
<name>A0A1Y3Y1Z9_9BACT</name>
<dbReference type="Proteomes" id="UP000283426">
    <property type="component" value="Unassembled WGS sequence"/>
</dbReference>
<dbReference type="AlphaFoldDB" id="A0A1Y3Y1Z9"/>
<sequence>MNRYLFFFIIVLFIGCDKTEDNIFTQTPDERLKATADEYREALFSAPNGWFLAVDTKKDGAYRLWMSFEENERVGMLSDMDATFSKAGETSVVPCISSWRLKALLAPSLIFDTYSYLHILADPQGANNGGSNSEGLISDFEFRIVDTDNGGINLIGNYNGRLARMDRATPEEAEKVVQGGLKKVIEHHDEFLNSNKFPTVEVDGKRYLMRPNFRKTEFAYVDEEGVLTELAVGSYLDFQGITQENAQSNVYFFEPAEINGMKVDGMKWIGNKYQVEINDKTYELVDNLVPPYPLNFGYNQTFSQLYMNPSAMVGTLTDPFMSEVYTPAYNRLNGRTRAIQEMYCKFVMNATIGKPVMELGITYLNTSTQKSFTAKWQYPYTLNEDGTITFTDREQTGSTNEFYYEMYMKELPDFFCSLEYSHYDTGESWANVEKSKIIPHTFKIDWAENKTQGLTGNIGGMFRADREEMYLAGQLKQ</sequence>
<dbReference type="EMBL" id="QRYC01000013">
    <property type="protein sequence ID" value="RGU55969.1"/>
    <property type="molecule type" value="Genomic_DNA"/>
</dbReference>
<dbReference type="EMBL" id="QSCO01000001">
    <property type="protein sequence ID" value="RGY09741.1"/>
    <property type="molecule type" value="Genomic_DNA"/>
</dbReference>
<dbReference type="GeneID" id="61276101"/>